<evidence type="ECO:0000313" key="1">
    <source>
        <dbReference type="EMBL" id="WAQ98709.1"/>
    </source>
</evidence>
<dbReference type="PANTHER" id="PTHR45713:SF6">
    <property type="entry name" value="F5_8 TYPE C DOMAIN-CONTAINING PROTEIN"/>
    <property type="match status" value="1"/>
</dbReference>
<dbReference type="PANTHER" id="PTHR45713">
    <property type="entry name" value="FTP DOMAIN-CONTAINING PROTEIN"/>
    <property type="match status" value="1"/>
</dbReference>
<dbReference type="SUPFAM" id="SSF49785">
    <property type="entry name" value="Galactose-binding domain-like"/>
    <property type="match status" value="2"/>
</dbReference>
<dbReference type="Gene3D" id="2.60.120.260">
    <property type="entry name" value="Galactose-binding domain-like"/>
    <property type="match status" value="2"/>
</dbReference>
<reference evidence="1" key="1">
    <citation type="submission" date="2022-11" db="EMBL/GenBank/DDBJ databases">
        <title>Centuries of genome instability and evolution in soft-shell clam transmissible cancer (bioRxiv).</title>
        <authorList>
            <person name="Hart S.F.M."/>
            <person name="Yonemitsu M.A."/>
            <person name="Giersch R.M."/>
            <person name="Beal B.F."/>
            <person name="Arriagada G."/>
            <person name="Davis B.W."/>
            <person name="Ostrander E.A."/>
            <person name="Goff S.P."/>
            <person name="Metzger M.J."/>
        </authorList>
    </citation>
    <scope>NUCLEOTIDE SEQUENCE</scope>
    <source>
        <strain evidence="1">MELC-2E11</strain>
        <tissue evidence="1">Siphon/mantle</tissue>
    </source>
</reference>
<name>A0ABY7DMY7_MYAAR</name>
<organism evidence="1 2">
    <name type="scientific">Mya arenaria</name>
    <name type="common">Soft-shell clam</name>
    <dbReference type="NCBI Taxonomy" id="6604"/>
    <lineage>
        <taxon>Eukaryota</taxon>
        <taxon>Metazoa</taxon>
        <taxon>Spiralia</taxon>
        <taxon>Lophotrochozoa</taxon>
        <taxon>Mollusca</taxon>
        <taxon>Bivalvia</taxon>
        <taxon>Autobranchia</taxon>
        <taxon>Heteroconchia</taxon>
        <taxon>Euheterodonta</taxon>
        <taxon>Imparidentia</taxon>
        <taxon>Neoheterodontei</taxon>
        <taxon>Myida</taxon>
        <taxon>Myoidea</taxon>
        <taxon>Myidae</taxon>
        <taxon>Mya</taxon>
    </lineage>
</organism>
<feature type="non-terminal residue" evidence="1">
    <location>
        <position position="225"/>
    </location>
</feature>
<evidence type="ECO:0000313" key="2">
    <source>
        <dbReference type="Proteomes" id="UP001164746"/>
    </source>
</evidence>
<keyword evidence="2" id="KW-1185">Reference proteome</keyword>
<protein>
    <submittedName>
        <fullName evidence="1">Uncharacterized protein</fullName>
    </submittedName>
</protein>
<accession>A0ABY7DMY7</accession>
<gene>
    <name evidence="1" type="ORF">MAR_023082</name>
</gene>
<sequence>MDSVLFSFIIMSVLRDSTETATEFDVIAMLKDTDQLPLVTGSNHWSDWKPDKIIDGIYGGGKATACTCCAALKTPAWANLDLTSPFLISRFEVFGRTDDEKVGEQFHNITVSTGRTDLEVLYAGFGAIISGNARQSETYMQCTADKALDGKRIFSETTSSCTCSVTKNSNKNAFWEIDLSTQHLIEHIVVTGRRDDNTLNFAVIDSICFPTTTEMTCFRINRERF</sequence>
<dbReference type="EMBL" id="CP111014">
    <property type="protein sequence ID" value="WAQ98709.1"/>
    <property type="molecule type" value="Genomic_DNA"/>
</dbReference>
<proteinExistence type="predicted"/>
<dbReference type="InterPro" id="IPR051941">
    <property type="entry name" value="BG_Antigen-Binding_Lectin"/>
</dbReference>
<dbReference type="Proteomes" id="UP001164746">
    <property type="component" value="Chromosome 3"/>
</dbReference>
<dbReference type="InterPro" id="IPR008979">
    <property type="entry name" value="Galactose-bd-like_sf"/>
</dbReference>